<sequence length="45" mass="5186">MEDKITTIDIQEMTLSEMMDTEAGGERKDEKSGNFWEAMLLLISF</sequence>
<organism evidence="1 2">
    <name type="scientific">Sphingobacterium detergens</name>
    <dbReference type="NCBI Taxonomy" id="1145106"/>
    <lineage>
        <taxon>Bacteria</taxon>
        <taxon>Pseudomonadati</taxon>
        <taxon>Bacteroidota</taxon>
        <taxon>Sphingobacteriia</taxon>
        <taxon>Sphingobacteriales</taxon>
        <taxon>Sphingobacteriaceae</taxon>
        <taxon>Sphingobacterium</taxon>
    </lineage>
</organism>
<comment type="caution">
    <text evidence="1">The sequence shown here is derived from an EMBL/GenBank/DDBJ whole genome shotgun (WGS) entry which is preliminary data.</text>
</comment>
<protein>
    <submittedName>
        <fullName evidence="1">Uncharacterized protein</fullName>
    </submittedName>
</protein>
<dbReference type="AlphaFoldDB" id="A0A420AJ51"/>
<evidence type="ECO:0000313" key="1">
    <source>
        <dbReference type="EMBL" id="RKE44547.1"/>
    </source>
</evidence>
<gene>
    <name evidence="1" type="ORF">DFQ12_5024</name>
</gene>
<dbReference type="EMBL" id="RAPY01000006">
    <property type="protein sequence ID" value="RKE44547.1"/>
    <property type="molecule type" value="Genomic_DNA"/>
</dbReference>
<evidence type="ECO:0000313" key="2">
    <source>
        <dbReference type="Proteomes" id="UP000286246"/>
    </source>
</evidence>
<proteinExistence type="predicted"/>
<reference evidence="1 2" key="1">
    <citation type="submission" date="2018-09" db="EMBL/GenBank/DDBJ databases">
        <title>Genomic Encyclopedia of Type Strains, Phase III (KMG-III): the genomes of soil and plant-associated and newly described type strains.</title>
        <authorList>
            <person name="Whitman W."/>
        </authorList>
    </citation>
    <scope>NUCLEOTIDE SEQUENCE [LARGE SCALE GENOMIC DNA]</scope>
    <source>
        <strain evidence="1 2">CECT 7938</strain>
    </source>
</reference>
<keyword evidence="2" id="KW-1185">Reference proteome</keyword>
<name>A0A420AJ51_SPHD1</name>
<dbReference type="Proteomes" id="UP000286246">
    <property type="component" value="Unassembled WGS sequence"/>
</dbReference>
<accession>A0A420AJ51</accession>